<name>A0A9J6RMM9_9GAMM</name>
<evidence type="ECO:0000256" key="3">
    <source>
        <dbReference type="ARBA" id="ARBA00006669"/>
    </source>
</evidence>
<keyword evidence="7 10" id="KW-0812">Transmembrane</keyword>
<dbReference type="PANTHER" id="PTHR36122">
    <property type="entry name" value="NICOTINAMIDE RIBOSIDE TRANSPORTER PNUC"/>
    <property type="match status" value="1"/>
</dbReference>
<proteinExistence type="inferred from homology"/>
<evidence type="ECO:0000256" key="2">
    <source>
        <dbReference type="ARBA" id="ARBA00004651"/>
    </source>
</evidence>
<accession>A0A9J6RMM9</accession>
<evidence type="ECO:0000256" key="10">
    <source>
        <dbReference type="SAM" id="Phobius"/>
    </source>
</evidence>
<keyword evidence="9 10" id="KW-0472">Membrane</keyword>
<feature type="transmembrane region" description="Helical" evidence="10">
    <location>
        <begin position="101"/>
        <end position="120"/>
    </location>
</feature>
<evidence type="ECO:0000313" key="12">
    <source>
        <dbReference type="Proteomes" id="UP001069090"/>
    </source>
</evidence>
<evidence type="ECO:0000256" key="7">
    <source>
        <dbReference type="ARBA" id="ARBA00022692"/>
    </source>
</evidence>
<evidence type="ECO:0000256" key="6">
    <source>
        <dbReference type="ARBA" id="ARBA00022475"/>
    </source>
</evidence>
<keyword evidence="6" id="KW-1003">Cell membrane</keyword>
<dbReference type="Pfam" id="PF04973">
    <property type="entry name" value="NMN_transporter"/>
    <property type="match status" value="1"/>
</dbReference>
<keyword evidence="8 10" id="KW-1133">Transmembrane helix</keyword>
<organism evidence="11 12">
    <name type="scientific">Dasania phycosphaerae</name>
    <dbReference type="NCBI Taxonomy" id="2950436"/>
    <lineage>
        <taxon>Bacteria</taxon>
        <taxon>Pseudomonadati</taxon>
        <taxon>Pseudomonadota</taxon>
        <taxon>Gammaproteobacteria</taxon>
        <taxon>Cellvibrionales</taxon>
        <taxon>Spongiibacteraceae</taxon>
        <taxon>Dasania</taxon>
    </lineage>
</organism>
<dbReference type="AlphaFoldDB" id="A0A9J6RMM9"/>
<keyword evidence="12" id="KW-1185">Reference proteome</keyword>
<gene>
    <name evidence="11" type="primary">pnuC</name>
    <name evidence="11" type="ORF">O0V09_09475</name>
</gene>
<dbReference type="NCBIfam" id="TIGR01528">
    <property type="entry name" value="NMN_trans_PnuC"/>
    <property type="match status" value="1"/>
</dbReference>
<comment type="subcellular location">
    <subcellularLocation>
        <location evidence="2">Cell membrane</location>
        <topology evidence="2">Multi-pass membrane protein</topology>
    </subcellularLocation>
</comment>
<evidence type="ECO:0000256" key="5">
    <source>
        <dbReference type="ARBA" id="ARBA00022448"/>
    </source>
</evidence>
<keyword evidence="5" id="KW-0813">Transport</keyword>
<protein>
    <recommendedName>
        <fullName evidence="4">Nicotinamide riboside transporter PnuC</fullName>
    </recommendedName>
</protein>
<comment type="caution">
    <text evidence="11">The sequence shown here is derived from an EMBL/GenBank/DDBJ whole genome shotgun (WGS) entry which is preliminary data.</text>
</comment>
<feature type="transmembrane region" description="Helical" evidence="10">
    <location>
        <begin position="6"/>
        <end position="31"/>
    </location>
</feature>
<dbReference type="EMBL" id="JAPTGG010000007">
    <property type="protein sequence ID" value="MCZ0865431.1"/>
    <property type="molecule type" value="Genomic_DNA"/>
</dbReference>
<comment type="function">
    <text evidence="1">Required for nicotinamide riboside transport across the inner membrane.</text>
</comment>
<dbReference type="InterPro" id="IPR006419">
    <property type="entry name" value="NMN_transpt_PnuC"/>
</dbReference>
<dbReference type="PANTHER" id="PTHR36122:SF2">
    <property type="entry name" value="NICOTINAMIDE RIBOSIDE TRANSPORTER PNUC"/>
    <property type="match status" value="1"/>
</dbReference>
<evidence type="ECO:0000256" key="4">
    <source>
        <dbReference type="ARBA" id="ARBA00017522"/>
    </source>
</evidence>
<feature type="transmembrane region" description="Helical" evidence="10">
    <location>
        <begin position="153"/>
        <end position="168"/>
    </location>
</feature>
<reference evidence="11 12" key="1">
    <citation type="submission" date="2022-12" db="EMBL/GenBank/DDBJ databases">
        <title>Dasania phycosphaerae sp. nov., isolated from particulate material of the south coast of Korea.</title>
        <authorList>
            <person name="Jiang Y."/>
        </authorList>
    </citation>
    <scope>NUCLEOTIDE SEQUENCE [LARGE SCALE GENOMIC DNA]</scope>
    <source>
        <strain evidence="11 12">GY-19</strain>
    </source>
</reference>
<comment type="similarity">
    <text evidence="3">Belongs to the nicotinamide ribonucleoside (NR) uptake permease (TC 4.B.1) family.</text>
</comment>
<dbReference type="GO" id="GO:0034257">
    <property type="term" value="F:nicotinamide riboside transmembrane transporter activity"/>
    <property type="evidence" value="ECO:0007669"/>
    <property type="project" value="InterPro"/>
</dbReference>
<evidence type="ECO:0000256" key="9">
    <source>
        <dbReference type="ARBA" id="ARBA00023136"/>
    </source>
</evidence>
<evidence type="ECO:0000256" key="8">
    <source>
        <dbReference type="ARBA" id="ARBA00022989"/>
    </source>
</evidence>
<evidence type="ECO:0000313" key="11">
    <source>
        <dbReference type="EMBL" id="MCZ0865431.1"/>
    </source>
</evidence>
<sequence>MAFSEAIVAAWQAMSLWELAAVLLGIAYLLLAMKEKISCWYAALGSTAIYTVLFWDVSLLMDSALQVYYMAMAVYGWYQWQRKDNSGKAELPISRWSWQTHSAVIASTIWLSFMSGWLLQNNTDAAWPYLDSFTTWGAVVTTYMVAKKVLENWLYWIVIDGIAAFLYVDRGLYLTALLMAVYVVIVVIGYVQWRALYRNEQGLCPATA</sequence>
<evidence type="ECO:0000256" key="1">
    <source>
        <dbReference type="ARBA" id="ARBA00002672"/>
    </source>
</evidence>
<feature type="transmembrane region" description="Helical" evidence="10">
    <location>
        <begin position="38"/>
        <end position="57"/>
    </location>
</feature>
<dbReference type="Proteomes" id="UP001069090">
    <property type="component" value="Unassembled WGS sequence"/>
</dbReference>
<dbReference type="GO" id="GO:0005886">
    <property type="term" value="C:plasma membrane"/>
    <property type="evidence" value="ECO:0007669"/>
    <property type="project" value="UniProtKB-SubCell"/>
</dbReference>
<dbReference type="RefSeq" id="WP_258331579.1">
    <property type="nucleotide sequence ID" value="NZ_JAPTGG010000007.1"/>
</dbReference>
<feature type="transmembrane region" description="Helical" evidence="10">
    <location>
        <begin position="174"/>
        <end position="193"/>
    </location>
</feature>